<protein>
    <submittedName>
        <fullName evidence="3">DUF2147 domain-containing protein</fullName>
    </submittedName>
</protein>
<keyword evidence="4" id="KW-1185">Reference proteome</keyword>
<evidence type="ECO:0000256" key="1">
    <source>
        <dbReference type="SAM" id="SignalP"/>
    </source>
</evidence>
<sequence length="132" mass="13952">MIKTNLAALTAMLMLVAGMAHADPVEGIWKTKPDDNGNFGHVQVKPCGPAFCGTLIKAFDGSGAQIESPNVGKRIIWDMVAQGGGAYAEGKVWSPDRNKTYNSKMQLSGNGLAVKGCVLGICRDGGTWSRVK</sequence>
<dbReference type="Gene3D" id="2.40.128.520">
    <property type="match status" value="1"/>
</dbReference>
<gene>
    <name evidence="3" type="ORF">KM031_04905</name>
</gene>
<reference evidence="3" key="1">
    <citation type="submission" date="2021-06" db="EMBL/GenBank/DDBJ databases">
        <title>Direct submission.</title>
        <authorList>
            <person name="Lee C.-S."/>
            <person name="Jin L."/>
        </authorList>
    </citation>
    <scope>NUCLEOTIDE SEQUENCE</scope>
    <source>
        <strain evidence="3">Con5</strain>
    </source>
</reference>
<accession>A0A975P7F4</accession>
<feature type="chain" id="PRO_5037126029" evidence="1">
    <location>
        <begin position="23"/>
        <end position="132"/>
    </location>
</feature>
<dbReference type="EMBL" id="CP076361">
    <property type="protein sequence ID" value="QWK91239.1"/>
    <property type="molecule type" value="Genomic_DNA"/>
</dbReference>
<dbReference type="Pfam" id="PF09917">
    <property type="entry name" value="DUF2147"/>
    <property type="match status" value="1"/>
</dbReference>
<organism evidence="3 4">
    <name type="scientific">Gemmobacter fulvus</name>
    <dbReference type="NCBI Taxonomy" id="2840474"/>
    <lineage>
        <taxon>Bacteria</taxon>
        <taxon>Pseudomonadati</taxon>
        <taxon>Pseudomonadota</taxon>
        <taxon>Alphaproteobacteria</taxon>
        <taxon>Rhodobacterales</taxon>
        <taxon>Paracoccaceae</taxon>
        <taxon>Gemmobacter</taxon>
    </lineage>
</organism>
<feature type="domain" description="DUF2147" evidence="2">
    <location>
        <begin position="27"/>
        <end position="130"/>
    </location>
</feature>
<feature type="signal peptide" evidence="1">
    <location>
        <begin position="1"/>
        <end position="22"/>
    </location>
</feature>
<evidence type="ECO:0000313" key="3">
    <source>
        <dbReference type="EMBL" id="QWK91239.1"/>
    </source>
</evidence>
<name>A0A975P7F4_9RHOB</name>
<dbReference type="PANTHER" id="PTHR36919:SF2">
    <property type="entry name" value="BLL6627 PROTEIN"/>
    <property type="match status" value="1"/>
</dbReference>
<proteinExistence type="predicted"/>
<dbReference type="KEGG" id="gfu:KM031_04905"/>
<dbReference type="RefSeq" id="WP_215503431.1">
    <property type="nucleotide sequence ID" value="NZ_CP076361.1"/>
</dbReference>
<evidence type="ECO:0000259" key="2">
    <source>
        <dbReference type="Pfam" id="PF09917"/>
    </source>
</evidence>
<dbReference type="InterPro" id="IPR019223">
    <property type="entry name" value="DUF2147"/>
</dbReference>
<dbReference type="Proteomes" id="UP000679352">
    <property type="component" value="Chromosome"/>
</dbReference>
<keyword evidence="1" id="KW-0732">Signal</keyword>
<evidence type="ECO:0000313" key="4">
    <source>
        <dbReference type="Proteomes" id="UP000679352"/>
    </source>
</evidence>
<dbReference type="AlphaFoldDB" id="A0A975P7F4"/>
<dbReference type="PANTHER" id="PTHR36919">
    <property type="entry name" value="BLR1215 PROTEIN"/>
    <property type="match status" value="1"/>
</dbReference>